<dbReference type="UniPathway" id="UPA00378"/>
<dbReference type="GO" id="GO:0046872">
    <property type="term" value="F:metal ion binding"/>
    <property type="evidence" value="ECO:0007669"/>
    <property type="project" value="UniProtKB-KW"/>
</dbReference>
<dbReference type="Proteomes" id="UP000225706">
    <property type="component" value="Unassembled WGS sequence"/>
</dbReference>
<evidence type="ECO:0000256" key="9">
    <source>
        <dbReference type="ARBA" id="ARBA00022723"/>
    </source>
</evidence>
<evidence type="ECO:0000256" key="12">
    <source>
        <dbReference type="ARBA" id="ARBA00023034"/>
    </source>
</evidence>
<evidence type="ECO:0000256" key="1">
    <source>
        <dbReference type="ARBA" id="ARBA00001936"/>
    </source>
</evidence>
<dbReference type="GO" id="GO:0035269">
    <property type="term" value="P:protein O-linked glycosylation via mannose"/>
    <property type="evidence" value="ECO:0007669"/>
    <property type="project" value="TreeGrafter"/>
</dbReference>
<comment type="caution">
    <text evidence="21">The sequence shown here is derived from an EMBL/GenBank/DDBJ whole genome shotgun (WGS) entry which is preliminary data.</text>
</comment>
<comment type="similarity">
    <text evidence="4">Belongs to the glycosyltransferase 49 family.</text>
</comment>
<keyword evidence="12" id="KW-0333">Golgi apparatus</keyword>
<evidence type="ECO:0000256" key="15">
    <source>
        <dbReference type="ARBA" id="ARBA00023211"/>
    </source>
</evidence>
<evidence type="ECO:0000256" key="18">
    <source>
        <dbReference type="ARBA" id="ARBA00032181"/>
    </source>
</evidence>
<comment type="subcellular location">
    <subcellularLocation>
        <location evidence="2">Golgi apparatus membrane</location>
        <topology evidence="2">Single-pass type II membrane protein</topology>
    </subcellularLocation>
</comment>
<dbReference type="PANTHER" id="PTHR46420:SF1">
    <property type="entry name" value="BETA-1,4-GLUCURONYLTRANSFERASE 1"/>
    <property type="match status" value="1"/>
</dbReference>
<comment type="cofactor">
    <cofactor evidence="1">
        <name>Mn(2+)</name>
        <dbReference type="ChEBI" id="CHEBI:29035"/>
    </cofactor>
</comment>
<keyword evidence="10" id="KW-0735">Signal-anchor</keyword>
<evidence type="ECO:0000256" key="16">
    <source>
        <dbReference type="ARBA" id="ARBA00030723"/>
    </source>
</evidence>
<reference evidence="22" key="1">
    <citation type="journal article" date="2017" name="bioRxiv">
        <title>Comparative analysis of the genomes of Stylophora pistillata and Acropora digitifera provides evidence for extensive differences between species of corals.</title>
        <authorList>
            <person name="Voolstra C.R."/>
            <person name="Li Y."/>
            <person name="Liew Y.J."/>
            <person name="Baumgarten S."/>
            <person name="Zoccola D."/>
            <person name="Flot J.-F."/>
            <person name="Tambutte S."/>
            <person name="Allemand D."/>
            <person name="Aranda M."/>
        </authorList>
    </citation>
    <scope>NUCLEOTIDE SEQUENCE [LARGE SCALE GENOMIC DNA]</scope>
</reference>
<dbReference type="OrthoDB" id="9974378at2759"/>
<evidence type="ECO:0000256" key="20">
    <source>
        <dbReference type="ARBA" id="ARBA00047852"/>
    </source>
</evidence>
<evidence type="ECO:0000313" key="21">
    <source>
        <dbReference type="EMBL" id="PFX30565.1"/>
    </source>
</evidence>
<dbReference type="Pfam" id="PF13896">
    <property type="entry name" value="Glyco_transf_49"/>
    <property type="match status" value="1"/>
</dbReference>
<accession>A0A2B4SQA4</accession>
<evidence type="ECO:0000256" key="4">
    <source>
        <dbReference type="ARBA" id="ARBA00008539"/>
    </source>
</evidence>
<evidence type="ECO:0000256" key="8">
    <source>
        <dbReference type="ARBA" id="ARBA00022692"/>
    </source>
</evidence>
<evidence type="ECO:0000313" key="22">
    <source>
        <dbReference type="Proteomes" id="UP000225706"/>
    </source>
</evidence>
<evidence type="ECO:0000256" key="6">
    <source>
        <dbReference type="ARBA" id="ARBA00022676"/>
    </source>
</evidence>
<evidence type="ECO:0000256" key="7">
    <source>
        <dbReference type="ARBA" id="ARBA00022679"/>
    </source>
</evidence>
<evidence type="ECO:0000256" key="13">
    <source>
        <dbReference type="ARBA" id="ARBA00023136"/>
    </source>
</evidence>
<sequence length="413" mass="48158">MRCNKIRVISLLGFLVIVLVSLNVFLLSTLNSFSEERYLIRLKNLLEKEPDFKQLPTDSSDQYKIDVNFLLAKTELLKEELDVTLVTHCTSNHLHYLLDLTEHWRGPISLAVFIPGYDVVTSFTSLLGLYECHEAFRDRVTIHLVYPLSHPPAENTLQPYWKQALNQQGTCQEFLARLKSNVIAGEYGRNYANFKVPYPNNLLRNVGRSILPSESYVFVVDVDMMCNGNLYFSFLDYAQHINLIANKGKRVFVVASFESVRKLSPSLTKKELIALWDSGSVQPFYYQTCWKCQKHLDYDAWKSYHSSDNNLQIAYSVDWKDPWEPFYIAPNHVPLYDERFKQYGFNRISQVCETHTAGYDFVVLNNAFLIHHGFKIREGFHSAKDEENNRNRELFRTFKQELKLKYPQSTSHC</sequence>
<evidence type="ECO:0000256" key="3">
    <source>
        <dbReference type="ARBA" id="ARBA00004922"/>
    </source>
</evidence>
<keyword evidence="11" id="KW-1133">Transmembrane helix</keyword>
<evidence type="ECO:0000256" key="5">
    <source>
        <dbReference type="ARBA" id="ARBA00017962"/>
    </source>
</evidence>
<dbReference type="GO" id="GO:0000139">
    <property type="term" value="C:Golgi membrane"/>
    <property type="evidence" value="ECO:0007669"/>
    <property type="project" value="UniProtKB-SubCell"/>
</dbReference>
<protein>
    <recommendedName>
        <fullName evidence="5">Beta-1,4-glucuronyltransferase 1</fullName>
    </recommendedName>
    <alternativeName>
        <fullName evidence="16">I-beta-1,3-N-acetylglucosaminyltransferase</fullName>
    </alternativeName>
    <alternativeName>
        <fullName evidence="19">N-acetyllactosaminide beta-1,3-N-acetylglucosaminyltransferase</fullName>
    </alternativeName>
    <alternativeName>
        <fullName evidence="17">Poly-N-acetyllactosamine extension enzyme</fullName>
    </alternativeName>
    <alternativeName>
        <fullName evidence="18">UDP-GlcNAc:betaGal beta-1,3-N-acetylglucosaminyltransferase 1</fullName>
    </alternativeName>
</protein>
<keyword evidence="14" id="KW-0325">Glycoprotein</keyword>
<dbReference type="AlphaFoldDB" id="A0A2B4SQA4"/>
<evidence type="ECO:0000256" key="10">
    <source>
        <dbReference type="ARBA" id="ARBA00022968"/>
    </source>
</evidence>
<proteinExistence type="inferred from homology"/>
<evidence type="ECO:0000256" key="11">
    <source>
        <dbReference type="ARBA" id="ARBA00022989"/>
    </source>
</evidence>
<name>A0A2B4SQA4_STYPI</name>
<dbReference type="STRING" id="50429.A0A2B4SQA4"/>
<evidence type="ECO:0000256" key="14">
    <source>
        <dbReference type="ARBA" id="ARBA00023180"/>
    </source>
</evidence>
<dbReference type="PANTHER" id="PTHR46420">
    <property type="entry name" value="BETA-1,4-GLUCURONYLTRANSFERASE 1"/>
    <property type="match status" value="1"/>
</dbReference>
<gene>
    <name evidence="21" type="primary">b3gnt1</name>
    <name evidence="21" type="ORF">AWC38_SpisGene4648</name>
</gene>
<keyword evidence="7 21" id="KW-0808">Transferase</keyword>
<dbReference type="EMBL" id="LSMT01000048">
    <property type="protein sequence ID" value="PFX30565.1"/>
    <property type="molecule type" value="Genomic_DNA"/>
</dbReference>
<keyword evidence="13" id="KW-0472">Membrane</keyword>
<comment type="pathway">
    <text evidence="3">Protein modification; protein glycosylation.</text>
</comment>
<comment type="catalytic activity">
    <reaction evidence="20">
        <text>3-O-[beta-D-Xyl-(1-&gt;4)-Rib-ol-P-Rib-ol-P-3-beta-D-GalNAc-(1-&gt;3)-beta-D-GlcNAc-(1-&gt;4)-(O-6-P-alpha-D-Man)]-Thr-[protein] + UDP-alpha-D-glucuronate = 3-O-[beta-D-GlcA-(1-&gt;3)-beta-D-Xyl-(1-&gt;4)-Rib-ol-P-Rib-ol-P-3-beta-D-GalNAc-(1-&gt;3)-beta-D-GlcNAc-(1-&gt;4)-(O-6-P-alpha-D-Man)]-Thr-[protein] + UDP + H(+)</text>
        <dbReference type="Rhea" id="RHEA:46860"/>
        <dbReference type="Rhea" id="RHEA-COMP:15023"/>
        <dbReference type="Rhea" id="RHEA-COMP:17482"/>
        <dbReference type="ChEBI" id="CHEBI:15378"/>
        <dbReference type="ChEBI" id="CHEBI:58052"/>
        <dbReference type="ChEBI" id="CHEBI:58223"/>
        <dbReference type="ChEBI" id="CHEBI:142405"/>
        <dbReference type="ChEBI" id="CHEBI:177336"/>
    </reaction>
</comment>
<evidence type="ECO:0000256" key="2">
    <source>
        <dbReference type="ARBA" id="ARBA00004323"/>
    </source>
</evidence>
<organism evidence="21 22">
    <name type="scientific">Stylophora pistillata</name>
    <name type="common">Smooth cauliflower coral</name>
    <dbReference type="NCBI Taxonomy" id="50429"/>
    <lineage>
        <taxon>Eukaryota</taxon>
        <taxon>Metazoa</taxon>
        <taxon>Cnidaria</taxon>
        <taxon>Anthozoa</taxon>
        <taxon>Hexacorallia</taxon>
        <taxon>Scleractinia</taxon>
        <taxon>Astrocoeniina</taxon>
        <taxon>Pocilloporidae</taxon>
        <taxon>Stylophora</taxon>
    </lineage>
</organism>
<keyword evidence="6 21" id="KW-0328">Glycosyltransferase</keyword>
<dbReference type="GO" id="GO:0015020">
    <property type="term" value="F:glucuronosyltransferase activity"/>
    <property type="evidence" value="ECO:0007669"/>
    <property type="project" value="InterPro"/>
</dbReference>
<keyword evidence="15" id="KW-0464">Manganese</keyword>
<keyword evidence="22" id="KW-1185">Reference proteome</keyword>
<dbReference type="InterPro" id="IPR043189">
    <property type="entry name" value="B4GAT1"/>
</dbReference>
<keyword evidence="9" id="KW-0479">Metal-binding</keyword>
<keyword evidence="8" id="KW-0812">Transmembrane</keyword>
<evidence type="ECO:0000256" key="17">
    <source>
        <dbReference type="ARBA" id="ARBA00032175"/>
    </source>
</evidence>
<evidence type="ECO:0000256" key="19">
    <source>
        <dbReference type="ARBA" id="ARBA00033291"/>
    </source>
</evidence>